<dbReference type="Gene3D" id="1.20.120.450">
    <property type="entry name" value="dinb family like domain"/>
    <property type="match status" value="1"/>
</dbReference>
<dbReference type="OrthoDB" id="9811413at2"/>
<dbReference type="GO" id="GO:0046872">
    <property type="term" value="F:metal ion binding"/>
    <property type="evidence" value="ECO:0007669"/>
    <property type="project" value="UniProtKB-KW"/>
</dbReference>
<dbReference type="EMBL" id="SZNK01000001">
    <property type="protein sequence ID" value="TKI57778.1"/>
    <property type="molecule type" value="Genomic_DNA"/>
</dbReference>
<keyword evidence="2 3" id="KW-0479">Metal-binding</keyword>
<dbReference type="InterPro" id="IPR034660">
    <property type="entry name" value="DinB/YfiT-like"/>
</dbReference>
<feature type="binding site" evidence="3">
    <location>
        <position position="48"/>
    </location>
    <ligand>
        <name>a divalent metal cation</name>
        <dbReference type="ChEBI" id="CHEBI:60240"/>
    </ligand>
</feature>
<organism evidence="4 5">
    <name type="scientific">Brevibacillus antibioticus</name>
    <dbReference type="NCBI Taxonomy" id="2570228"/>
    <lineage>
        <taxon>Bacteria</taxon>
        <taxon>Bacillati</taxon>
        <taxon>Bacillota</taxon>
        <taxon>Bacilli</taxon>
        <taxon>Bacillales</taxon>
        <taxon>Paenibacillaceae</taxon>
        <taxon>Brevibacillus</taxon>
    </lineage>
</organism>
<dbReference type="RefSeq" id="WP_137033555.1">
    <property type="nucleotide sequence ID" value="NZ_SZNK01000001.1"/>
</dbReference>
<dbReference type="SUPFAM" id="SSF109854">
    <property type="entry name" value="DinB/YfiT-like putative metalloenzymes"/>
    <property type="match status" value="1"/>
</dbReference>
<evidence type="ECO:0000313" key="5">
    <source>
        <dbReference type="Proteomes" id="UP000307841"/>
    </source>
</evidence>
<dbReference type="Proteomes" id="UP000307841">
    <property type="component" value="Unassembled WGS sequence"/>
</dbReference>
<dbReference type="AlphaFoldDB" id="A0A4U2YAL7"/>
<sequence>MKHEALRLYEYHVWANEKVFERLQEVPEGVSEQEVPSVLPTITQTLAHILKTDYVWLLAMKGESYEEVGLKVGVLLQELKGKNVHELRKRFAESAQQFRDFFGQISMEDTSPYTHPVLGTVHARYADIVQHVANHGTYHRGNISAMLRQMGHAGASSDYIFYLFETSAVEQEQ</sequence>
<dbReference type="InterPro" id="IPR007837">
    <property type="entry name" value="DinB"/>
</dbReference>
<comment type="caution">
    <text evidence="4">The sequence shown here is derived from an EMBL/GenBank/DDBJ whole genome shotgun (WGS) entry which is preliminary data.</text>
</comment>
<evidence type="ECO:0000313" key="4">
    <source>
        <dbReference type="EMBL" id="TKI57778.1"/>
    </source>
</evidence>
<dbReference type="PANTHER" id="PTHR37302">
    <property type="entry name" value="SLR1116 PROTEIN"/>
    <property type="match status" value="1"/>
</dbReference>
<comment type="similarity">
    <text evidence="1">Belongs to the DinB family.</text>
</comment>
<reference evidence="4 5" key="1">
    <citation type="submission" date="2019-04" db="EMBL/GenBank/DDBJ databases">
        <title>Whole genome sequencing of Brevibacillus sp. TGS2-1.</title>
        <authorList>
            <person name="Choi A."/>
        </authorList>
    </citation>
    <scope>NUCLEOTIDE SEQUENCE [LARGE SCALE GENOMIC DNA]</scope>
    <source>
        <strain evidence="4 5">TGS2-1</strain>
    </source>
</reference>
<dbReference type="Pfam" id="PF05163">
    <property type="entry name" value="DinB"/>
    <property type="match status" value="1"/>
</dbReference>
<feature type="binding site" evidence="3">
    <location>
        <position position="135"/>
    </location>
    <ligand>
        <name>a divalent metal cation</name>
        <dbReference type="ChEBI" id="CHEBI:60240"/>
    </ligand>
</feature>
<feature type="binding site" evidence="3">
    <location>
        <position position="139"/>
    </location>
    <ligand>
        <name>a divalent metal cation</name>
        <dbReference type="ChEBI" id="CHEBI:60240"/>
    </ligand>
</feature>
<gene>
    <name evidence="4" type="ORF">E8L90_21390</name>
</gene>
<evidence type="ECO:0000256" key="2">
    <source>
        <dbReference type="ARBA" id="ARBA00022723"/>
    </source>
</evidence>
<keyword evidence="5" id="KW-1185">Reference proteome</keyword>
<evidence type="ECO:0000256" key="3">
    <source>
        <dbReference type="PIRSR" id="PIRSR607837-1"/>
    </source>
</evidence>
<protein>
    <submittedName>
        <fullName evidence="4">Damage-inducible protein DinB</fullName>
    </submittedName>
</protein>
<proteinExistence type="inferred from homology"/>
<dbReference type="PANTHER" id="PTHR37302:SF1">
    <property type="entry name" value="PROTEIN DINB"/>
    <property type="match status" value="1"/>
</dbReference>
<accession>A0A4U2YAL7</accession>
<name>A0A4U2YAL7_9BACL</name>
<evidence type="ECO:0000256" key="1">
    <source>
        <dbReference type="ARBA" id="ARBA00008635"/>
    </source>
</evidence>